<dbReference type="PANTHER" id="PTHR14255:SF3">
    <property type="entry name" value="SULFITE EXPORTER TAUE_SAFE FAMILY PROTEIN 5-RELATED"/>
    <property type="match status" value="1"/>
</dbReference>
<dbReference type="Proteomes" id="UP001178507">
    <property type="component" value="Unassembled WGS sequence"/>
</dbReference>
<feature type="transmembrane region" description="Helical" evidence="5">
    <location>
        <begin position="192"/>
        <end position="210"/>
    </location>
</feature>
<keyword evidence="3 5" id="KW-1133">Transmembrane helix</keyword>
<proteinExistence type="predicted"/>
<dbReference type="InterPro" id="IPR006342">
    <property type="entry name" value="FkbM_mtfrase"/>
</dbReference>
<sequence length="847" mass="93221">MRCHFMKVYAVEPSCMHHPGQSSHVQAERYLPGVFLKYNSNAGYVNREAPDSETDFFRVERKMDPRSPIFQLLNDLNAREFDPLRELEPSDVVWHSGSWRSLSNRRLWALNHSSDGMSGRPLCVRARVRPVDAEFHAKSTSTNDGVSVMISARHPDFPELPVIDYDCIVVLIPMLCLGVTLGVLVNRTAPSWLLLLLLCSTLCLALWRTGAKGFKQLAKEQEQLAQCSVPEDAVEPTPEAVVSYGEVLSELVQAKSEQIAGIAMVWLVMLGASLHGLPYCSAKYGIFVLVLAALLVTFALLMTWRFQPTSYLNPIDWLKGDENRHPMTFPMVAFGTGFLGAMLGLGGGILLSPVLIEVGMHSEAVQATVASFVFLSSSLAMIQYFLMGQIVWHYALWYGMVSVGATYLGQTACEVFIRKRRRYSFITLSVASVLLLSLFCLCVVGTKTVVHDYEMGKPLGFAFTRLCSLKHKLLEAMYAAVVMQTMVSMVSMVEKQRWSTAFFRNNLGQALATLGVLLAIGMSTLTAPSLTKTALPRDASQCLPFRSLELTTNCPEEDGWVAHLLAHDTRPVDAQTVFLDVGCNTGADAVKYLDLWGRSPGIFQAWHEGLKEEGAIRAGSCQNHQSEWPQRTASSFTDPSVICVEPMSANVEVMRTLHRRVLNSSGAFEIVHAAVSDHVGVADFPSGQVGTEDFGLDVASPVDPAGNARQIHTVEVNVTSAVDTLMASRGLSRVDVMSVDTEGHDPMVLAGAAQALKTLRLLFFEVHQDLTASPWSRTSLLAVAETLDHYDLDCFWAGNNGKLQKITGCWTVQDESTHSPIPWANILCVRRGDEWHGALQKYVGAIA</sequence>
<evidence type="ECO:0000313" key="8">
    <source>
        <dbReference type="Proteomes" id="UP001178507"/>
    </source>
</evidence>
<dbReference type="SUPFAM" id="SSF53335">
    <property type="entry name" value="S-adenosyl-L-methionine-dependent methyltransferases"/>
    <property type="match status" value="1"/>
</dbReference>
<dbReference type="AlphaFoldDB" id="A0AA36NFT4"/>
<dbReference type="Pfam" id="PF01925">
    <property type="entry name" value="TauE"/>
    <property type="match status" value="1"/>
</dbReference>
<gene>
    <name evidence="7" type="ORF">EVOR1521_LOCUS31746</name>
</gene>
<evidence type="ECO:0000256" key="2">
    <source>
        <dbReference type="ARBA" id="ARBA00022692"/>
    </source>
</evidence>
<feature type="transmembrane region" description="Helical" evidence="5">
    <location>
        <begin position="168"/>
        <end position="185"/>
    </location>
</feature>
<feature type="domain" description="Methyltransferase FkbM" evidence="6">
    <location>
        <begin position="643"/>
        <end position="769"/>
    </location>
</feature>
<feature type="transmembrane region" description="Helical" evidence="5">
    <location>
        <begin position="476"/>
        <end position="494"/>
    </location>
</feature>
<keyword evidence="2 5" id="KW-0812">Transmembrane</keyword>
<dbReference type="GO" id="GO:0016567">
    <property type="term" value="P:protein ubiquitination"/>
    <property type="evidence" value="ECO:0007669"/>
    <property type="project" value="TreeGrafter"/>
</dbReference>
<feature type="transmembrane region" description="Helical" evidence="5">
    <location>
        <begin position="425"/>
        <end position="446"/>
    </location>
</feature>
<dbReference type="EMBL" id="CAUJNA010003855">
    <property type="protein sequence ID" value="CAJ1411080.1"/>
    <property type="molecule type" value="Genomic_DNA"/>
</dbReference>
<evidence type="ECO:0000313" key="7">
    <source>
        <dbReference type="EMBL" id="CAJ1411080.1"/>
    </source>
</evidence>
<dbReference type="InterPro" id="IPR002781">
    <property type="entry name" value="TM_pro_TauE-like"/>
</dbReference>
<dbReference type="GO" id="GO:0031464">
    <property type="term" value="C:Cul4A-RING E3 ubiquitin ligase complex"/>
    <property type="evidence" value="ECO:0007669"/>
    <property type="project" value="TreeGrafter"/>
</dbReference>
<evidence type="ECO:0000256" key="1">
    <source>
        <dbReference type="ARBA" id="ARBA00004141"/>
    </source>
</evidence>
<protein>
    <recommendedName>
        <fullName evidence="6">Methyltransferase FkbM domain-containing protein</fullName>
    </recommendedName>
</protein>
<dbReference type="InterPro" id="IPR029063">
    <property type="entry name" value="SAM-dependent_MTases_sf"/>
</dbReference>
<dbReference type="PANTHER" id="PTHR14255">
    <property type="entry name" value="CEREBLON"/>
    <property type="match status" value="1"/>
</dbReference>
<feature type="transmembrane region" description="Helical" evidence="5">
    <location>
        <begin position="392"/>
        <end position="413"/>
    </location>
</feature>
<organism evidence="7 8">
    <name type="scientific">Effrenium voratum</name>
    <dbReference type="NCBI Taxonomy" id="2562239"/>
    <lineage>
        <taxon>Eukaryota</taxon>
        <taxon>Sar</taxon>
        <taxon>Alveolata</taxon>
        <taxon>Dinophyceae</taxon>
        <taxon>Suessiales</taxon>
        <taxon>Symbiodiniaceae</taxon>
        <taxon>Effrenium</taxon>
    </lineage>
</organism>
<reference evidence="7" key="1">
    <citation type="submission" date="2023-08" db="EMBL/GenBank/DDBJ databases">
        <authorList>
            <person name="Chen Y."/>
            <person name="Shah S."/>
            <person name="Dougan E. K."/>
            <person name="Thang M."/>
            <person name="Chan C."/>
        </authorList>
    </citation>
    <scope>NUCLEOTIDE SEQUENCE</scope>
</reference>
<feature type="transmembrane region" description="Helical" evidence="5">
    <location>
        <begin position="259"/>
        <end position="277"/>
    </location>
</feature>
<feature type="transmembrane region" description="Helical" evidence="5">
    <location>
        <begin position="364"/>
        <end position="386"/>
    </location>
</feature>
<name>A0AA36NFT4_9DINO</name>
<keyword evidence="4 5" id="KW-0472">Membrane</keyword>
<feature type="transmembrane region" description="Helical" evidence="5">
    <location>
        <begin position="327"/>
        <end position="352"/>
    </location>
</feature>
<evidence type="ECO:0000256" key="3">
    <source>
        <dbReference type="ARBA" id="ARBA00022989"/>
    </source>
</evidence>
<evidence type="ECO:0000256" key="5">
    <source>
        <dbReference type="SAM" id="Phobius"/>
    </source>
</evidence>
<feature type="transmembrane region" description="Helical" evidence="5">
    <location>
        <begin position="284"/>
        <end position="307"/>
    </location>
</feature>
<feature type="transmembrane region" description="Helical" evidence="5">
    <location>
        <begin position="506"/>
        <end position="527"/>
    </location>
</feature>
<dbReference type="GO" id="GO:0016020">
    <property type="term" value="C:membrane"/>
    <property type="evidence" value="ECO:0007669"/>
    <property type="project" value="UniProtKB-SubCell"/>
</dbReference>
<evidence type="ECO:0000256" key="4">
    <source>
        <dbReference type="ARBA" id="ARBA00023136"/>
    </source>
</evidence>
<dbReference type="NCBIfam" id="TIGR01444">
    <property type="entry name" value="fkbM_fam"/>
    <property type="match status" value="1"/>
</dbReference>
<comment type="caution">
    <text evidence="7">The sequence shown here is derived from an EMBL/GenBank/DDBJ whole genome shotgun (WGS) entry which is preliminary data.</text>
</comment>
<comment type="subcellular location">
    <subcellularLocation>
        <location evidence="1">Membrane</location>
        <topology evidence="1">Multi-pass membrane protein</topology>
    </subcellularLocation>
</comment>
<evidence type="ECO:0000259" key="6">
    <source>
        <dbReference type="Pfam" id="PF05050"/>
    </source>
</evidence>
<dbReference type="Pfam" id="PF05050">
    <property type="entry name" value="Methyltransf_21"/>
    <property type="match status" value="1"/>
</dbReference>
<accession>A0AA36NFT4</accession>
<keyword evidence="8" id="KW-1185">Reference proteome</keyword>
<dbReference type="Gene3D" id="3.40.50.150">
    <property type="entry name" value="Vaccinia Virus protein VP39"/>
    <property type="match status" value="1"/>
</dbReference>